<keyword evidence="2" id="KW-1015">Disulfide bond</keyword>
<dbReference type="InterPro" id="IPR006501">
    <property type="entry name" value="Pectinesterase_inhib_dom"/>
</dbReference>
<feature type="signal peptide" evidence="4">
    <location>
        <begin position="1"/>
        <end position="26"/>
    </location>
</feature>
<dbReference type="SUPFAM" id="SSF101148">
    <property type="entry name" value="Plant invertase/pectin methylesterase inhibitor"/>
    <property type="match status" value="1"/>
</dbReference>
<dbReference type="CDD" id="cd15797">
    <property type="entry name" value="PMEI"/>
    <property type="match status" value="1"/>
</dbReference>
<dbReference type="Gene3D" id="1.20.140.40">
    <property type="entry name" value="Invertase/pectin methylesterase inhibitor family protein"/>
    <property type="match status" value="1"/>
</dbReference>
<evidence type="ECO:0000259" key="5">
    <source>
        <dbReference type="SMART" id="SM00856"/>
    </source>
</evidence>
<dbReference type="GeneID" id="104752551"/>
<keyword evidence="6" id="KW-1185">Reference proteome</keyword>
<evidence type="ECO:0000256" key="3">
    <source>
        <dbReference type="ARBA" id="ARBA00038471"/>
    </source>
</evidence>
<dbReference type="InterPro" id="IPR052421">
    <property type="entry name" value="PCW_Enzyme_Inhibitor"/>
</dbReference>
<dbReference type="InterPro" id="IPR034086">
    <property type="entry name" value="PMEI_plant"/>
</dbReference>
<sequence length="192" mass="21993">MVAYFKNNFFLVPIVVLLFFVISSHAKFSTKVTKSEIIDICKQKDRDFNESVCFEVLESIPEIATLDYSDLAKYLINYDSRKISYMMKQFQSLENSTTDRSSKGSYKVCSGTFDLAIGCFDTALRSLADKDYLRFYDNVGCTVDMAATCRDELSTVVKANPQLFKDISFVRDISFIVLLIRERFLCKGLPRC</sequence>
<keyword evidence="1 4" id="KW-0732">Signal</keyword>
<dbReference type="NCBIfam" id="TIGR01614">
    <property type="entry name" value="PME_inhib"/>
    <property type="match status" value="1"/>
</dbReference>
<evidence type="ECO:0000256" key="2">
    <source>
        <dbReference type="ARBA" id="ARBA00023157"/>
    </source>
</evidence>
<reference evidence="7" key="2">
    <citation type="submission" date="2025-08" db="UniProtKB">
        <authorList>
            <consortium name="RefSeq"/>
        </authorList>
    </citation>
    <scope>IDENTIFICATION</scope>
    <source>
        <tissue evidence="7">Leaf</tissue>
    </source>
</reference>
<gene>
    <name evidence="7" type="primary">LOC104752551</name>
</gene>
<evidence type="ECO:0000313" key="6">
    <source>
        <dbReference type="Proteomes" id="UP000694864"/>
    </source>
</evidence>
<evidence type="ECO:0000313" key="7">
    <source>
        <dbReference type="RefSeq" id="XP_010473026.1"/>
    </source>
</evidence>
<dbReference type="Pfam" id="PF04043">
    <property type="entry name" value="PMEI"/>
    <property type="match status" value="1"/>
</dbReference>
<proteinExistence type="inferred from homology"/>
<dbReference type="Proteomes" id="UP000694864">
    <property type="component" value="Chromosome 2"/>
</dbReference>
<dbReference type="RefSeq" id="XP_010473026.1">
    <property type="nucleotide sequence ID" value="XM_010474724.2"/>
</dbReference>
<protein>
    <submittedName>
        <fullName evidence="7">Uncharacterized protein LOC104752551</fullName>
    </submittedName>
</protein>
<evidence type="ECO:0000256" key="4">
    <source>
        <dbReference type="SAM" id="SignalP"/>
    </source>
</evidence>
<dbReference type="PANTHER" id="PTHR36710">
    <property type="entry name" value="PECTINESTERASE INHIBITOR-LIKE"/>
    <property type="match status" value="1"/>
</dbReference>
<comment type="similarity">
    <text evidence="3">Belongs to the PMEI family.</text>
</comment>
<dbReference type="SMART" id="SM00856">
    <property type="entry name" value="PMEI"/>
    <property type="match status" value="1"/>
</dbReference>
<organism evidence="6 7">
    <name type="scientific">Camelina sativa</name>
    <name type="common">False flax</name>
    <name type="synonym">Myagrum sativum</name>
    <dbReference type="NCBI Taxonomy" id="90675"/>
    <lineage>
        <taxon>Eukaryota</taxon>
        <taxon>Viridiplantae</taxon>
        <taxon>Streptophyta</taxon>
        <taxon>Embryophyta</taxon>
        <taxon>Tracheophyta</taxon>
        <taxon>Spermatophyta</taxon>
        <taxon>Magnoliopsida</taxon>
        <taxon>eudicotyledons</taxon>
        <taxon>Gunneridae</taxon>
        <taxon>Pentapetalae</taxon>
        <taxon>rosids</taxon>
        <taxon>malvids</taxon>
        <taxon>Brassicales</taxon>
        <taxon>Brassicaceae</taxon>
        <taxon>Camelineae</taxon>
        <taxon>Camelina</taxon>
    </lineage>
</organism>
<accession>A0ABM0WM14</accession>
<feature type="chain" id="PRO_5047280790" evidence="4">
    <location>
        <begin position="27"/>
        <end position="192"/>
    </location>
</feature>
<feature type="domain" description="Pectinesterase inhibitor" evidence="5">
    <location>
        <begin position="32"/>
        <end position="180"/>
    </location>
</feature>
<reference evidence="6" key="1">
    <citation type="journal article" date="2014" name="Nat. Commun.">
        <title>The emerging biofuel crop Camelina sativa retains a highly undifferentiated hexaploid genome structure.</title>
        <authorList>
            <person name="Kagale S."/>
            <person name="Koh C."/>
            <person name="Nixon J."/>
            <person name="Bollina V."/>
            <person name="Clarke W.E."/>
            <person name="Tuteja R."/>
            <person name="Spillane C."/>
            <person name="Robinson S.J."/>
            <person name="Links M.G."/>
            <person name="Clarke C."/>
            <person name="Higgins E.E."/>
            <person name="Huebert T."/>
            <person name="Sharpe A.G."/>
            <person name="Parkin I.A."/>
        </authorList>
    </citation>
    <scope>NUCLEOTIDE SEQUENCE [LARGE SCALE GENOMIC DNA]</scope>
    <source>
        <strain evidence="6">cv. DH55</strain>
    </source>
</reference>
<dbReference type="InterPro" id="IPR035513">
    <property type="entry name" value="Invertase/methylesterase_inhib"/>
</dbReference>
<evidence type="ECO:0000256" key="1">
    <source>
        <dbReference type="ARBA" id="ARBA00022729"/>
    </source>
</evidence>
<dbReference type="PANTHER" id="PTHR36710:SF17">
    <property type="entry name" value="PLANT INVERTASE_PECTIN METHYLESTERASE INHIBITOR SUPERFAMILY PROTEIN"/>
    <property type="match status" value="1"/>
</dbReference>
<name>A0ABM0WM14_CAMSA</name>